<evidence type="ECO:0000313" key="4">
    <source>
        <dbReference type="Proteomes" id="UP001595821"/>
    </source>
</evidence>
<dbReference type="Pfam" id="PF24379">
    <property type="entry name" value="DUF7535"/>
    <property type="match status" value="1"/>
</dbReference>
<dbReference type="RefSeq" id="WP_377070329.1">
    <property type="nucleotide sequence ID" value="NZ_JBHSDJ010000002.1"/>
</dbReference>
<feature type="region of interest" description="Disordered" evidence="1">
    <location>
        <begin position="37"/>
        <end position="66"/>
    </location>
</feature>
<evidence type="ECO:0000256" key="1">
    <source>
        <dbReference type="SAM" id="MobiDB-lite"/>
    </source>
</evidence>
<keyword evidence="2" id="KW-0472">Membrane</keyword>
<keyword evidence="2" id="KW-0812">Transmembrane</keyword>
<name>A0ABD5NU90_9EURY</name>
<feature type="transmembrane region" description="Helical" evidence="2">
    <location>
        <begin position="6"/>
        <end position="30"/>
    </location>
</feature>
<comment type="caution">
    <text evidence="3">The sequence shown here is derived from an EMBL/GenBank/DDBJ whole genome shotgun (WGS) entry which is preliminary data.</text>
</comment>
<evidence type="ECO:0000256" key="2">
    <source>
        <dbReference type="SAM" id="Phobius"/>
    </source>
</evidence>
<evidence type="ECO:0000313" key="3">
    <source>
        <dbReference type="EMBL" id="MFC4245542.1"/>
    </source>
</evidence>
<dbReference type="EMBL" id="JBHSDJ010000002">
    <property type="protein sequence ID" value="MFC4245542.1"/>
    <property type="molecule type" value="Genomic_DNA"/>
</dbReference>
<proteinExistence type="predicted"/>
<feature type="compositionally biased region" description="Basic and acidic residues" evidence="1">
    <location>
        <begin position="37"/>
        <end position="52"/>
    </location>
</feature>
<evidence type="ECO:0008006" key="5">
    <source>
        <dbReference type="Google" id="ProtNLM"/>
    </source>
</evidence>
<dbReference type="InterPro" id="IPR055957">
    <property type="entry name" value="DUF7535"/>
</dbReference>
<reference evidence="3 4" key="1">
    <citation type="journal article" date="2014" name="Int. J. Syst. Evol. Microbiol.">
        <title>Complete genome sequence of Corynebacterium casei LMG S-19264T (=DSM 44701T), isolated from a smear-ripened cheese.</title>
        <authorList>
            <consortium name="US DOE Joint Genome Institute (JGI-PGF)"/>
            <person name="Walter F."/>
            <person name="Albersmeier A."/>
            <person name="Kalinowski J."/>
            <person name="Ruckert C."/>
        </authorList>
    </citation>
    <scope>NUCLEOTIDE SEQUENCE [LARGE SCALE GENOMIC DNA]</scope>
    <source>
        <strain evidence="3 4">IBRC-M 10912</strain>
    </source>
</reference>
<protein>
    <recommendedName>
        <fullName evidence="5">Preprotein translocase subunit TatA</fullName>
    </recommendedName>
</protein>
<accession>A0ABD5NU90</accession>
<dbReference type="Proteomes" id="UP001595821">
    <property type="component" value="Unassembled WGS sequence"/>
</dbReference>
<keyword evidence="2" id="KW-1133">Transmembrane helix</keyword>
<gene>
    <name evidence="3" type="ORF">ACFOZ7_00740</name>
</gene>
<sequence>MSIIGYLIVAGIAVVLLPVLPFLLAVWLVVRIASMGPERESSTPERVERESDATDETETERQSSGA</sequence>
<dbReference type="AlphaFoldDB" id="A0ABD5NU90"/>
<organism evidence="3 4">
    <name type="scientific">Natribaculum luteum</name>
    <dbReference type="NCBI Taxonomy" id="1586232"/>
    <lineage>
        <taxon>Archaea</taxon>
        <taxon>Methanobacteriati</taxon>
        <taxon>Methanobacteriota</taxon>
        <taxon>Stenosarchaea group</taxon>
        <taxon>Halobacteria</taxon>
        <taxon>Halobacteriales</taxon>
        <taxon>Natrialbaceae</taxon>
        <taxon>Natribaculum</taxon>
    </lineage>
</organism>